<organism evidence="1 2">
    <name type="scientific">[Candida] jaroonii</name>
    <dbReference type="NCBI Taxonomy" id="467808"/>
    <lineage>
        <taxon>Eukaryota</taxon>
        <taxon>Fungi</taxon>
        <taxon>Dikarya</taxon>
        <taxon>Ascomycota</taxon>
        <taxon>Saccharomycotina</taxon>
        <taxon>Pichiomycetes</taxon>
        <taxon>Debaryomycetaceae</taxon>
        <taxon>Yamadazyma</taxon>
    </lineage>
</organism>
<sequence>MHKVSVTAPVNIATLKYWGKRDTSLNLPTNSSISVTLSQDDLRTLTTVGASDDFKEDKLWINGKEQNLDTPRTQSCLADLRSLRKQLEQELSSQGKDFKPLSSMKLHIVSENNFPTAAGLASSAAGFAALVFGIAKLFELPQDNSEISKIARKGSGSACRSLFGGYVGWEMGKLGDGSDSKAVQIAEEDHWDMKALICVVSDAKKEVPSTSGMQLTVKTSDLFPIRINDVVPKRYNEMVETIKQKDFEKFAELTMKDSNSFHATCLDSYPPIFYLTDTSKKIISAIHELNSQGTVVAYTFDAGPNAVLYYQPKDEEKVKAFLEPYLGHLNEWKDGKGDDEKKLDGVSKLIWTSVGGSPKIVDDCLIGDNGEPL</sequence>
<name>A0ACA9Y1X3_9ASCO</name>
<evidence type="ECO:0000313" key="2">
    <source>
        <dbReference type="Proteomes" id="UP001152531"/>
    </source>
</evidence>
<proteinExistence type="predicted"/>
<dbReference type="EMBL" id="CALSDN010000001">
    <property type="protein sequence ID" value="CAH6718949.1"/>
    <property type="molecule type" value="Genomic_DNA"/>
</dbReference>
<reference evidence="1" key="1">
    <citation type="submission" date="2022-06" db="EMBL/GenBank/DDBJ databases">
        <authorList>
            <person name="Legras J.-L."/>
            <person name="Devillers H."/>
            <person name="Grondin C."/>
        </authorList>
    </citation>
    <scope>NUCLEOTIDE SEQUENCE</scope>
    <source>
        <strain evidence="1">CLIB 1444</strain>
    </source>
</reference>
<dbReference type="Proteomes" id="UP001152531">
    <property type="component" value="Unassembled WGS sequence"/>
</dbReference>
<protein>
    <submittedName>
        <fullName evidence="1">Diphosphomevalonate decarboxylase</fullName>
    </submittedName>
</protein>
<evidence type="ECO:0000313" key="1">
    <source>
        <dbReference type="EMBL" id="CAH6718949.1"/>
    </source>
</evidence>
<comment type="caution">
    <text evidence="1">The sequence shown here is derived from an EMBL/GenBank/DDBJ whole genome shotgun (WGS) entry which is preliminary data.</text>
</comment>
<gene>
    <name evidence="1" type="ORF">CLIB1444_01S18096</name>
</gene>
<keyword evidence="2" id="KW-1185">Reference proteome</keyword>
<accession>A0ACA9Y1X3</accession>